<keyword evidence="6 14" id="KW-0375">Hydrogen ion transport</keyword>
<reference evidence="18 19" key="1">
    <citation type="submission" date="2023-05" db="EMBL/GenBank/DDBJ databases">
        <title>Pseudodonghicola sp. nov.</title>
        <authorList>
            <person name="Huang J."/>
        </authorList>
    </citation>
    <scope>NUCLEOTIDE SEQUENCE [LARGE SCALE GENOMIC DNA]</scope>
    <source>
        <strain evidence="18 19">IC7</strain>
    </source>
</reference>
<evidence type="ECO:0000313" key="19">
    <source>
        <dbReference type="Proteomes" id="UP001243757"/>
    </source>
</evidence>
<dbReference type="Gene3D" id="2.40.30.20">
    <property type="match status" value="1"/>
</dbReference>
<feature type="binding site" evidence="14">
    <location>
        <begin position="169"/>
        <end position="176"/>
    </location>
    <ligand>
        <name>ATP</name>
        <dbReference type="ChEBI" id="CHEBI:30616"/>
    </ligand>
</feature>
<dbReference type="InterPro" id="IPR036121">
    <property type="entry name" value="ATPase_F1/V1/A1_a/bsu_N_sf"/>
</dbReference>
<dbReference type="NCBIfam" id="TIGR00962">
    <property type="entry name" value="atpA"/>
    <property type="match status" value="1"/>
</dbReference>
<dbReference type="PANTHER" id="PTHR48082">
    <property type="entry name" value="ATP SYNTHASE SUBUNIT ALPHA, MITOCHONDRIAL"/>
    <property type="match status" value="1"/>
</dbReference>
<protein>
    <recommendedName>
        <fullName evidence="14">ATP synthase subunit alpha</fullName>
        <ecNumber evidence="14">7.1.2.2</ecNumber>
    </recommendedName>
    <alternativeName>
        <fullName evidence="14">ATP synthase F1 sector subunit alpha</fullName>
    </alternativeName>
    <alternativeName>
        <fullName evidence="14">F-ATPase subunit alpha</fullName>
    </alternativeName>
</protein>
<dbReference type="EC" id="7.1.2.2" evidence="14"/>
<name>A0ABT7EYT7_9RHOB</name>
<evidence type="ECO:0000256" key="2">
    <source>
        <dbReference type="ARBA" id="ARBA00004370"/>
    </source>
</evidence>
<dbReference type="CDD" id="cd18113">
    <property type="entry name" value="ATP-synt_F1_alpha_C"/>
    <property type="match status" value="1"/>
</dbReference>
<evidence type="ECO:0000256" key="4">
    <source>
        <dbReference type="ARBA" id="ARBA00022448"/>
    </source>
</evidence>
<evidence type="ECO:0000256" key="13">
    <source>
        <dbReference type="ARBA" id="ARBA00026013"/>
    </source>
</evidence>
<evidence type="ECO:0000256" key="5">
    <source>
        <dbReference type="ARBA" id="ARBA00022741"/>
    </source>
</evidence>
<comment type="subcellular location">
    <subcellularLocation>
        <location evidence="14">Cell membrane</location>
        <topology evidence="14">Peripheral membrane protein</topology>
    </subcellularLocation>
    <subcellularLocation>
        <location evidence="2">Membrane</location>
    </subcellularLocation>
</comment>
<dbReference type="Pfam" id="PF00306">
    <property type="entry name" value="ATP-synt_ab_C"/>
    <property type="match status" value="1"/>
</dbReference>
<dbReference type="NCBIfam" id="NF009884">
    <property type="entry name" value="PRK13343.1"/>
    <property type="match status" value="1"/>
</dbReference>
<evidence type="ECO:0000256" key="8">
    <source>
        <dbReference type="ARBA" id="ARBA00022967"/>
    </source>
</evidence>
<dbReference type="CDD" id="cd01132">
    <property type="entry name" value="F1-ATPase_alpha_CD"/>
    <property type="match status" value="1"/>
</dbReference>
<gene>
    <name evidence="14 18" type="primary">atpA</name>
    <name evidence="18" type="ORF">QO033_07055</name>
</gene>
<keyword evidence="7 14" id="KW-0067">ATP-binding</keyword>
<evidence type="ECO:0000259" key="17">
    <source>
        <dbReference type="Pfam" id="PF02874"/>
    </source>
</evidence>
<dbReference type="PROSITE" id="PS00152">
    <property type="entry name" value="ATPASE_ALPHA_BETA"/>
    <property type="match status" value="1"/>
</dbReference>
<evidence type="ECO:0000256" key="7">
    <source>
        <dbReference type="ARBA" id="ARBA00022840"/>
    </source>
</evidence>
<dbReference type="InterPro" id="IPR020003">
    <property type="entry name" value="ATPase_a/bsu_AS"/>
</dbReference>
<feature type="domain" description="ATP synthase alpha subunit C-terminal" evidence="16">
    <location>
        <begin position="381"/>
        <end position="507"/>
    </location>
</feature>
<keyword evidence="5 14" id="KW-0547">Nucleotide-binding</keyword>
<comment type="function">
    <text evidence="1 14">Produces ATP from ADP in the presence of a proton gradient across the membrane. The alpha chain is a regulatory subunit.</text>
</comment>
<keyword evidence="11 14" id="KW-0139">CF(1)</keyword>
<dbReference type="CDD" id="cd18116">
    <property type="entry name" value="ATP-synt_F1_alpha_N"/>
    <property type="match status" value="1"/>
</dbReference>
<keyword evidence="14" id="KW-1003">Cell membrane</keyword>
<dbReference type="SUPFAM" id="SSF50615">
    <property type="entry name" value="N-terminal domain of alpha and beta subunits of F1 ATP synthase"/>
    <property type="match status" value="1"/>
</dbReference>
<feature type="site" description="Required for activity" evidence="14">
    <location>
        <position position="372"/>
    </location>
</feature>
<dbReference type="SUPFAM" id="SSF47917">
    <property type="entry name" value="C-terminal domain of alpha and beta subunits of F1 ATP synthase"/>
    <property type="match status" value="1"/>
</dbReference>
<evidence type="ECO:0000256" key="12">
    <source>
        <dbReference type="ARBA" id="ARBA00023310"/>
    </source>
</evidence>
<dbReference type="Pfam" id="PF02874">
    <property type="entry name" value="ATP-synt_ab_N"/>
    <property type="match status" value="1"/>
</dbReference>
<dbReference type="InterPro" id="IPR038376">
    <property type="entry name" value="ATP_synth_asu_C_sf"/>
</dbReference>
<keyword evidence="19" id="KW-1185">Reference proteome</keyword>
<dbReference type="InterPro" id="IPR000194">
    <property type="entry name" value="ATPase_F1/V1/A1_a/bsu_nucl-bd"/>
</dbReference>
<dbReference type="Pfam" id="PF00006">
    <property type="entry name" value="ATP-synt_ab"/>
    <property type="match status" value="1"/>
</dbReference>
<comment type="subunit">
    <text evidence="13">F-type ATPases have 2 components, CF(1) - the catalytic core - and CF(0) - the membrane proton channel. CF(1) has five subunits: alpha(3), beta(3), gamma(1), delta(1), epsilon(1). CF(0) has four main subunits: a(1), b(1), b'(1) and c(9-12).</text>
</comment>
<dbReference type="Proteomes" id="UP001243757">
    <property type="component" value="Unassembled WGS sequence"/>
</dbReference>
<keyword evidence="9 14" id="KW-0406">Ion transport</keyword>
<dbReference type="RefSeq" id="WP_284480245.1">
    <property type="nucleotide sequence ID" value="NZ_JASNJD010000004.1"/>
</dbReference>
<dbReference type="HAMAP" id="MF_01346">
    <property type="entry name" value="ATP_synth_alpha_bact"/>
    <property type="match status" value="1"/>
</dbReference>
<dbReference type="InterPro" id="IPR033732">
    <property type="entry name" value="ATP_synth_F1_a_nt-bd_dom"/>
</dbReference>
<dbReference type="PANTHER" id="PTHR48082:SF2">
    <property type="entry name" value="ATP SYNTHASE SUBUNIT ALPHA, MITOCHONDRIAL"/>
    <property type="match status" value="1"/>
</dbReference>
<dbReference type="InterPro" id="IPR027417">
    <property type="entry name" value="P-loop_NTPase"/>
</dbReference>
<evidence type="ECO:0000256" key="9">
    <source>
        <dbReference type="ARBA" id="ARBA00023065"/>
    </source>
</evidence>
<comment type="caution">
    <text evidence="18">The sequence shown here is derived from an EMBL/GenBank/DDBJ whole genome shotgun (WGS) entry which is preliminary data.</text>
</comment>
<dbReference type="InterPro" id="IPR000793">
    <property type="entry name" value="ATP_synth_asu_C"/>
</dbReference>
<evidence type="ECO:0000313" key="18">
    <source>
        <dbReference type="EMBL" id="MDK3017429.1"/>
    </source>
</evidence>
<sequence length="512" mass="54986">MGIQAAEISAILKDQIKNFGQEAEVAEIGRVLSVGDGIARVYGLDNVQAGEMVEFPGGIMGMALNLEADNVGVVIFGSDRDIKEGDTVKRTNSIVDVPIGPELLGRVVDGLGNPVDGKGPIAATARGIADVKAPGIIPRKSVHEPMATGLKSVDAMIPVGRGQRELIIGDRQTGKTAIALDSILNQKSYNAAAGDDESKKLYCVYVAVGQKRSTVAQLVKKLEETGAIEYSIVVAATASEPAPMQYLAPYTATAMAEYFRDNGKHALIIYDDLSKQAVSYRQMSLLLRRPPGREAYPGDVFYLHSRLLERSAKMNEDHGAGSLTALPIIETQGGDVSAFIPTNVISITDGQIFLETDLFYQGIRPAVNTGLSVSRVGSSAQTNAMKSVAGSVKLELAQYREMAAFAQFGSDLDAATQRLLNRGARLTELMKQPQYSPLTNAEIVCVIFAGIKGYLDKLPVNEVGKFEAGLLNFLRTKKADLLQWITDEDPKIKGEAEDKLKAALDEFAADYA</sequence>
<evidence type="ECO:0000256" key="3">
    <source>
        <dbReference type="ARBA" id="ARBA00008936"/>
    </source>
</evidence>
<dbReference type="InterPro" id="IPR005294">
    <property type="entry name" value="ATP_synth_F1_asu"/>
</dbReference>
<dbReference type="InterPro" id="IPR023366">
    <property type="entry name" value="ATP_synth_asu-like_sf"/>
</dbReference>
<dbReference type="Gene3D" id="1.20.150.20">
    <property type="entry name" value="ATP synthase alpha/beta chain, C-terminal domain"/>
    <property type="match status" value="1"/>
</dbReference>
<evidence type="ECO:0000256" key="14">
    <source>
        <dbReference type="HAMAP-Rule" id="MF_01346"/>
    </source>
</evidence>
<proteinExistence type="inferred from homology"/>
<evidence type="ECO:0000256" key="6">
    <source>
        <dbReference type="ARBA" id="ARBA00022781"/>
    </source>
</evidence>
<keyword evidence="8 14" id="KW-1278">Translocase</keyword>
<dbReference type="Gene3D" id="3.40.50.300">
    <property type="entry name" value="P-loop containing nucleotide triphosphate hydrolases"/>
    <property type="match status" value="1"/>
</dbReference>
<feature type="domain" description="ATPase F1/V1/A1 complex alpha/beta subunit N-terminal" evidence="17">
    <location>
        <begin position="25"/>
        <end position="92"/>
    </location>
</feature>
<comment type="catalytic activity">
    <reaction evidence="14">
        <text>ATP + H2O + 4 H(+)(in) = ADP + phosphate + 5 H(+)(out)</text>
        <dbReference type="Rhea" id="RHEA:57720"/>
        <dbReference type="ChEBI" id="CHEBI:15377"/>
        <dbReference type="ChEBI" id="CHEBI:15378"/>
        <dbReference type="ChEBI" id="CHEBI:30616"/>
        <dbReference type="ChEBI" id="CHEBI:43474"/>
        <dbReference type="ChEBI" id="CHEBI:456216"/>
        <dbReference type="EC" id="7.1.2.2"/>
    </reaction>
</comment>
<keyword evidence="4 14" id="KW-0813">Transport</keyword>
<keyword evidence="12 14" id="KW-0066">ATP synthesis</keyword>
<organism evidence="18 19">
    <name type="scientific">Pseudodonghicola flavimaris</name>
    <dbReference type="NCBI Taxonomy" id="3050036"/>
    <lineage>
        <taxon>Bacteria</taxon>
        <taxon>Pseudomonadati</taxon>
        <taxon>Pseudomonadota</taxon>
        <taxon>Alphaproteobacteria</taxon>
        <taxon>Rhodobacterales</taxon>
        <taxon>Paracoccaceae</taxon>
        <taxon>Pseudodonghicola</taxon>
    </lineage>
</organism>
<evidence type="ECO:0000259" key="16">
    <source>
        <dbReference type="Pfam" id="PF00306"/>
    </source>
</evidence>
<evidence type="ECO:0000256" key="10">
    <source>
        <dbReference type="ARBA" id="ARBA00023136"/>
    </source>
</evidence>
<dbReference type="InterPro" id="IPR004100">
    <property type="entry name" value="ATPase_F1/V1/A1_a/bsu_N"/>
</dbReference>
<accession>A0ABT7EYT7</accession>
<comment type="similarity">
    <text evidence="3 14">Belongs to the ATPase alpha/beta chains family.</text>
</comment>
<feature type="domain" description="ATPase F1/V1/A1 complex alpha/beta subunit nucleotide-binding" evidence="15">
    <location>
        <begin position="149"/>
        <end position="374"/>
    </location>
</feature>
<dbReference type="EMBL" id="JASNJD010000004">
    <property type="protein sequence ID" value="MDK3017429.1"/>
    <property type="molecule type" value="Genomic_DNA"/>
</dbReference>
<evidence type="ECO:0000259" key="15">
    <source>
        <dbReference type="Pfam" id="PF00006"/>
    </source>
</evidence>
<keyword evidence="10 14" id="KW-0472">Membrane</keyword>
<dbReference type="PIRSF" id="PIRSF039088">
    <property type="entry name" value="F_ATPase_subunit_alpha"/>
    <property type="match status" value="1"/>
</dbReference>
<evidence type="ECO:0000256" key="11">
    <source>
        <dbReference type="ARBA" id="ARBA00023196"/>
    </source>
</evidence>
<evidence type="ECO:0000256" key="1">
    <source>
        <dbReference type="ARBA" id="ARBA00003784"/>
    </source>
</evidence>
<dbReference type="SUPFAM" id="SSF52540">
    <property type="entry name" value="P-loop containing nucleoside triphosphate hydrolases"/>
    <property type="match status" value="1"/>
</dbReference>